<reference evidence="1" key="2">
    <citation type="journal article" date="2020" name="Nat. Commun.">
        <title>Large-scale genome sequencing of mycorrhizal fungi provides insights into the early evolution of symbiotic traits.</title>
        <authorList>
            <person name="Miyauchi S."/>
            <person name="Kiss E."/>
            <person name="Kuo A."/>
            <person name="Drula E."/>
            <person name="Kohler A."/>
            <person name="Sanchez-Garcia M."/>
            <person name="Morin E."/>
            <person name="Andreopoulos B."/>
            <person name="Barry K.W."/>
            <person name="Bonito G."/>
            <person name="Buee M."/>
            <person name="Carver A."/>
            <person name="Chen C."/>
            <person name="Cichocki N."/>
            <person name="Clum A."/>
            <person name="Culley D."/>
            <person name="Crous P.W."/>
            <person name="Fauchery L."/>
            <person name="Girlanda M."/>
            <person name="Hayes R.D."/>
            <person name="Keri Z."/>
            <person name="LaButti K."/>
            <person name="Lipzen A."/>
            <person name="Lombard V."/>
            <person name="Magnuson J."/>
            <person name="Maillard F."/>
            <person name="Murat C."/>
            <person name="Nolan M."/>
            <person name="Ohm R.A."/>
            <person name="Pangilinan J."/>
            <person name="Pereira M.F."/>
            <person name="Perotto S."/>
            <person name="Peter M."/>
            <person name="Pfister S."/>
            <person name="Riley R."/>
            <person name="Sitrit Y."/>
            <person name="Stielow J.B."/>
            <person name="Szollosi G."/>
            <person name="Zifcakova L."/>
            <person name="Stursova M."/>
            <person name="Spatafora J.W."/>
            <person name="Tedersoo L."/>
            <person name="Vaario L.M."/>
            <person name="Yamada A."/>
            <person name="Yan M."/>
            <person name="Wang P."/>
            <person name="Xu J."/>
            <person name="Bruns T."/>
            <person name="Baldrian P."/>
            <person name="Vilgalys R."/>
            <person name="Dunand C."/>
            <person name="Henrissat B."/>
            <person name="Grigoriev I.V."/>
            <person name="Hibbett D."/>
            <person name="Nagy L.G."/>
            <person name="Martin F.M."/>
        </authorList>
    </citation>
    <scope>NUCLEOTIDE SEQUENCE</scope>
    <source>
        <strain evidence="1">BED1</strain>
    </source>
</reference>
<protein>
    <submittedName>
        <fullName evidence="1">Uncharacterized protein</fullName>
    </submittedName>
</protein>
<dbReference type="SUPFAM" id="SSF53098">
    <property type="entry name" value="Ribonuclease H-like"/>
    <property type="match status" value="1"/>
</dbReference>
<accession>A0AAD4C8Z2</accession>
<sequence length="170" mass="20085">MFINSADELYGPITTIRHDGQVKRVPWTKFILAMRDWKCINETWSVIADANNIQQLFSDESRATLWHAIPEIEELLLAWERKLGSPRYLIFKNMLQYGINKVMKYYNQFNDKPVYILALILHPYYKLDYIKMAWGSAEEQAKKIAAGNHNAKNWHDEVLKVTESTVQDYW</sequence>
<dbReference type="Proteomes" id="UP001194468">
    <property type="component" value="Unassembled WGS sequence"/>
</dbReference>
<feature type="non-terminal residue" evidence="1">
    <location>
        <position position="1"/>
    </location>
</feature>
<dbReference type="InterPro" id="IPR012337">
    <property type="entry name" value="RNaseH-like_sf"/>
</dbReference>
<evidence type="ECO:0000313" key="2">
    <source>
        <dbReference type="Proteomes" id="UP001194468"/>
    </source>
</evidence>
<reference evidence="1" key="1">
    <citation type="submission" date="2019-10" db="EMBL/GenBank/DDBJ databases">
        <authorList>
            <consortium name="DOE Joint Genome Institute"/>
            <person name="Kuo A."/>
            <person name="Miyauchi S."/>
            <person name="Kiss E."/>
            <person name="Drula E."/>
            <person name="Kohler A."/>
            <person name="Sanchez-Garcia M."/>
            <person name="Andreopoulos B."/>
            <person name="Barry K.W."/>
            <person name="Bonito G."/>
            <person name="Buee M."/>
            <person name="Carver A."/>
            <person name="Chen C."/>
            <person name="Cichocki N."/>
            <person name="Clum A."/>
            <person name="Culley D."/>
            <person name="Crous P.W."/>
            <person name="Fauchery L."/>
            <person name="Girlanda M."/>
            <person name="Hayes R."/>
            <person name="Keri Z."/>
            <person name="LaButti K."/>
            <person name="Lipzen A."/>
            <person name="Lombard V."/>
            <person name="Magnuson J."/>
            <person name="Maillard F."/>
            <person name="Morin E."/>
            <person name="Murat C."/>
            <person name="Nolan M."/>
            <person name="Ohm R."/>
            <person name="Pangilinan J."/>
            <person name="Pereira M."/>
            <person name="Perotto S."/>
            <person name="Peter M."/>
            <person name="Riley R."/>
            <person name="Sitrit Y."/>
            <person name="Stielow B."/>
            <person name="Szollosi G."/>
            <person name="Zifcakova L."/>
            <person name="Stursova M."/>
            <person name="Spatafora J.W."/>
            <person name="Tedersoo L."/>
            <person name="Vaario L.-M."/>
            <person name="Yamada A."/>
            <person name="Yan M."/>
            <person name="Wang P."/>
            <person name="Xu J."/>
            <person name="Bruns T."/>
            <person name="Baldrian P."/>
            <person name="Vilgalys R."/>
            <person name="Henrissat B."/>
            <person name="Grigoriev I.V."/>
            <person name="Hibbett D."/>
            <person name="Nagy L.G."/>
            <person name="Martin F.M."/>
        </authorList>
    </citation>
    <scope>NUCLEOTIDE SEQUENCE</scope>
    <source>
        <strain evidence="1">BED1</strain>
    </source>
</reference>
<organism evidence="1 2">
    <name type="scientific">Boletus edulis BED1</name>
    <dbReference type="NCBI Taxonomy" id="1328754"/>
    <lineage>
        <taxon>Eukaryota</taxon>
        <taxon>Fungi</taxon>
        <taxon>Dikarya</taxon>
        <taxon>Basidiomycota</taxon>
        <taxon>Agaricomycotina</taxon>
        <taxon>Agaricomycetes</taxon>
        <taxon>Agaricomycetidae</taxon>
        <taxon>Boletales</taxon>
        <taxon>Boletineae</taxon>
        <taxon>Boletaceae</taxon>
        <taxon>Boletoideae</taxon>
        <taxon>Boletus</taxon>
    </lineage>
</organism>
<keyword evidence="2" id="KW-1185">Reference proteome</keyword>
<dbReference type="AlphaFoldDB" id="A0AAD4C8Z2"/>
<evidence type="ECO:0000313" key="1">
    <source>
        <dbReference type="EMBL" id="KAF8452148.1"/>
    </source>
</evidence>
<comment type="caution">
    <text evidence="1">The sequence shown here is derived from an EMBL/GenBank/DDBJ whole genome shotgun (WGS) entry which is preliminary data.</text>
</comment>
<gene>
    <name evidence="1" type="ORF">L210DRAFT_3383537</name>
</gene>
<dbReference type="EMBL" id="WHUW01000001">
    <property type="protein sequence ID" value="KAF8452148.1"/>
    <property type="molecule type" value="Genomic_DNA"/>
</dbReference>
<name>A0AAD4C8Z2_BOLED</name>
<proteinExistence type="predicted"/>